<organism evidence="4 5">
    <name type="scientific">Streptomyces albiaxialis</name>
    <dbReference type="NCBI Taxonomy" id="329523"/>
    <lineage>
        <taxon>Bacteria</taxon>
        <taxon>Bacillati</taxon>
        <taxon>Actinomycetota</taxon>
        <taxon>Actinomycetes</taxon>
        <taxon>Kitasatosporales</taxon>
        <taxon>Streptomycetaceae</taxon>
        <taxon>Streptomyces</taxon>
    </lineage>
</organism>
<gene>
    <name evidence="4" type="ORF">GCM10009801_32150</name>
</gene>
<dbReference type="Proteomes" id="UP001500016">
    <property type="component" value="Unassembled WGS sequence"/>
</dbReference>
<feature type="domain" description="MaoC-like" evidence="3">
    <location>
        <begin position="176"/>
        <end position="213"/>
    </location>
</feature>
<keyword evidence="5" id="KW-1185">Reference proteome</keyword>
<dbReference type="InterPro" id="IPR002539">
    <property type="entry name" value="MaoC-like_dom"/>
</dbReference>
<evidence type="ECO:0000259" key="3">
    <source>
        <dbReference type="Pfam" id="PF01575"/>
    </source>
</evidence>
<dbReference type="PANTHER" id="PTHR43841">
    <property type="entry name" value="3-HYDROXYACYL-THIOESTER DEHYDRATASE HTDX-RELATED"/>
    <property type="match status" value="1"/>
</dbReference>
<comment type="caution">
    <text evidence="4">The sequence shown here is derived from an EMBL/GenBank/DDBJ whole genome shotgun (WGS) entry which is preliminary data.</text>
</comment>
<dbReference type="InterPro" id="IPR029069">
    <property type="entry name" value="HotDog_dom_sf"/>
</dbReference>
<dbReference type="RefSeq" id="WP_344528402.1">
    <property type="nucleotide sequence ID" value="NZ_BAAAPE010000007.1"/>
</dbReference>
<comment type="similarity">
    <text evidence="1">Belongs to the enoyl-CoA hydratase/isomerase family.</text>
</comment>
<protein>
    <submittedName>
        <fullName evidence="4">MaoC/PaaZ C-terminal domain-containing protein</fullName>
    </submittedName>
</protein>
<accession>A0ABN2VYB4</accession>
<evidence type="ECO:0000256" key="2">
    <source>
        <dbReference type="SAM" id="MobiDB-lite"/>
    </source>
</evidence>
<dbReference type="PANTHER" id="PTHR43841:SF1">
    <property type="entry name" value="3-HYDROXYACYL-THIOESTER DEHYDRATASE X"/>
    <property type="match status" value="1"/>
</dbReference>
<proteinExistence type="inferred from homology"/>
<evidence type="ECO:0000313" key="4">
    <source>
        <dbReference type="EMBL" id="GAA2076568.1"/>
    </source>
</evidence>
<sequence length="316" mass="33960">MALPLLKAALSPLAKRGPYESAALPGAEVTREVVPDPARLRAYARVCGFEDDGTLPAPYPHVLAFPLAMRLMTARDFPFPVPGLVHTRIALTRHAPLAAADRLTLAVRADGTAPHARGTEFGLVTRALLDGEEVWHSRSTYLFRHERAAPGTREDREERAALPARATWELPAGLGRRYAAASGDRNPIHLHPLTARLFGFPRALAHGMWTFARCLAEAPADLRTAEAVFRSPLLLPARVTYGQEEGRFEVRGGRRGVSSFASPPARQSVPSVVDCDPAAARASLTDSRLHVSGKWGGKASTARPSSGSPGPPSRSS</sequence>
<dbReference type="Gene3D" id="3.10.129.10">
    <property type="entry name" value="Hotdog Thioesterase"/>
    <property type="match status" value="1"/>
</dbReference>
<evidence type="ECO:0000313" key="5">
    <source>
        <dbReference type="Proteomes" id="UP001500016"/>
    </source>
</evidence>
<dbReference type="SUPFAM" id="SSF54637">
    <property type="entry name" value="Thioesterase/thiol ester dehydrase-isomerase"/>
    <property type="match status" value="2"/>
</dbReference>
<name>A0ABN2VYB4_9ACTN</name>
<evidence type="ECO:0000256" key="1">
    <source>
        <dbReference type="ARBA" id="ARBA00005254"/>
    </source>
</evidence>
<reference evidence="4 5" key="1">
    <citation type="journal article" date="2019" name="Int. J. Syst. Evol. Microbiol.">
        <title>The Global Catalogue of Microorganisms (GCM) 10K type strain sequencing project: providing services to taxonomists for standard genome sequencing and annotation.</title>
        <authorList>
            <consortium name="The Broad Institute Genomics Platform"/>
            <consortium name="The Broad Institute Genome Sequencing Center for Infectious Disease"/>
            <person name="Wu L."/>
            <person name="Ma J."/>
        </authorList>
    </citation>
    <scope>NUCLEOTIDE SEQUENCE [LARGE SCALE GENOMIC DNA]</scope>
    <source>
        <strain evidence="4 5">JCM 15478</strain>
    </source>
</reference>
<dbReference type="Pfam" id="PF01575">
    <property type="entry name" value="MaoC_dehydratas"/>
    <property type="match status" value="1"/>
</dbReference>
<feature type="region of interest" description="Disordered" evidence="2">
    <location>
        <begin position="286"/>
        <end position="316"/>
    </location>
</feature>
<dbReference type="EMBL" id="BAAAPE010000007">
    <property type="protein sequence ID" value="GAA2076568.1"/>
    <property type="molecule type" value="Genomic_DNA"/>
</dbReference>